<feature type="transmembrane region" description="Helical" evidence="1">
    <location>
        <begin position="24"/>
        <end position="46"/>
    </location>
</feature>
<dbReference type="RefSeq" id="WP_329510877.1">
    <property type="nucleotide sequence ID" value="NZ_BAAAYZ010000040.1"/>
</dbReference>
<evidence type="ECO:0000313" key="2">
    <source>
        <dbReference type="EMBL" id="MED7826479.1"/>
    </source>
</evidence>
<accession>A0ABU7FTQ3</accession>
<sequence>MAKPATQLTRFERWRGRRPNRSRVIETAVTTALLSGVVIAFAALPWQLANGS</sequence>
<reference evidence="2" key="1">
    <citation type="submission" date="2024-01" db="EMBL/GenBank/DDBJ databases">
        <title>First draft genome sequence data of TA4-1, the type strain of Gram-positive actinobacterium Streptomyces chiangmaiensis.</title>
        <authorList>
            <person name="Yasawong M."/>
            <person name="Nantapong N."/>
        </authorList>
    </citation>
    <scope>NUCLEOTIDE SEQUENCE</scope>
    <source>
        <strain evidence="2">TA4-1</strain>
    </source>
</reference>
<dbReference type="Proteomes" id="UP001333996">
    <property type="component" value="Unassembled WGS sequence"/>
</dbReference>
<organism evidence="2 3">
    <name type="scientific">Streptomyces chiangmaiensis</name>
    <dbReference type="NCBI Taxonomy" id="766497"/>
    <lineage>
        <taxon>Bacteria</taxon>
        <taxon>Bacillati</taxon>
        <taxon>Actinomycetota</taxon>
        <taxon>Actinomycetes</taxon>
        <taxon>Kitasatosporales</taxon>
        <taxon>Streptomycetaceae</taxon>
        <taxon>Streptomyces</taxon>
    </lineage>
</organism>
<name>A0ABU7FTQ3_9ACTN</name>
<keyword evidence="1" id="KW-0472">Membrane</keyword>
<gene>
    <name evidence="2" type="ORF">VXC91_32165</name>
</gene>
<keyword evidence="3" id="KW-1185">Reference proteome</keyword>
<dbReference type="EMBL" id="JAYWVC010000159">
    <property type="protein sequence ID" value="MED7826479.1"/>
    <property type="molecule type" value="Genomic_DNA"/>
</dbReference>
<comment type="caution">
    <text evidence="2">The sequence shown here is derived from an EMBL/GenBank/DDBJ whole genome shotgun (WGS) entry which is preliminary data.</text>
</comment>
<keyword evidence="1" id="KW-0812">Transmembrane</keyword>
<proteinExistence type="predicted"/>
<evidence type="ECO:0000313" key="3">
    <source>
        <dbReference type="Proteomes" id="UP001333996"/>
    </source>
</evidence>
<keyword evidence="1" id="KW-1133">Transmembrane helix</keyword>
<protein>
    <submittedName>
        <fullName evidence="2">Uncharacterized protein</fullName>
    </submittedName>
</protein>
<evidence type="ECO:0000256" key="1">
    <source>
        <dbReference type="SAM" id="Phobius"/>
    </source>
</evidence>